<evidence type="ECO:0000313" key="6">
    <source>
        <dbReference type="Proteomes" id="UP000607653"/>
    </source>
</evidence>
<dbReference type="Gene3D" id="3.40.50.200">
    <property type="entry name" value="Peptidase S8/S53 domain"/>
    <property type="match status" value="1"/>
</dbReference>
<name>A0A822YIE7_NELNU</name>
<dbReference type="GO" id="GO:0004252">
    <property type="term" value="F:serine-type endopeptidase activity"/>
    <property type="evidence" value="ECO:0007669"/>
    <property type="project" value="InterPro"/>
</dbReference>
<keyword evidence="6" id="KW-1185">Reference proteome</keyword>
<proteinExistence type="inferred from homology"/>
<dbReference type="Pfam" id="PF00082">
    <property type="entry name" value="Peptidase_S8"/>
    <property type="match status" value="1"/>
</dbReference>
<dbReference type="InterPro" id="IPR045051">
    <property type="entry name" value="SBT"/>
</dbReference>
<feature type="domain" description="Peptidase S8/S53" evidence="4">
    <location>
        <begin position="53"/>
        <end position="125"/>
    </location>
</feature>
<dbReference type="InterPro" id="IPR000209">
    <property type="entry name" value="Peptidase_S8/S53_dom"/>
</dbReference>
<dbReference type="EMBL" id="DUZY01000002">
    <property type="protein sequence ID" value="DAD29198.1"/>
    <property type="molecule type" value="Genomic_DNA"/>
</dbReference>
<dbReference type="PANTHER" id="PTHR10795">
    <property type="entry name" value="PROPROTEIN CONVERTASE SUBTILISIN/KEXIN"/>
    <property type="match status" value="1"/>
</dbReference>
<dbReference type="GO" id="GO:0006508">
    <property type="term" value="P:proteolysis"/>
    <property type="evidence" value="ECO:0007669"/>
    <property type="project" value="InterPro"/>
</dbReference>
<evidence type="ECO:0000256" key="3">
    <source>
        <dbReference type="PROSITE-ProRule" id="PRU01240"/>
    </source>
</evidence>
<dbReference type="PROSITE" id="PS51892">
    <property type="entry name" value="SUBTILASE"/>
    <property type="match status" value="1"/>
</dbReference>
<protein>
    <recommendedName>
        <fullName evidence="4">Peptidase S8/S53 domain-containing protein</fullName>
    </recommendedName>
</protein>
<sequence>MSDGYTSLAKDNEKLSGSVPVASNPAHVTVKFTKSNLPSNLQSRIFRRFHLPRHGTHTTSTAAGAAVREAGFYKFSVGEARGMANRARIAAYKVCWKLGCFDSNILAAMDQVITDGIHISSLSVGATGYAP</sequence>
<dbReference type="SUPFAM" id="SSF52743">
    <property type="entry name" value="Subtilisin-like"/>
    <property type="match status" value="1"/>
</dbReference>
<evidence type="ECO:0000259" key="4">
    <source>
        <dbReference type="Pfam" id="PF00082"/>
    </source>
</evidence>
<keyword evidence="2" id="KW-0732">Signal</keyword>
<dbReference type="AlphaFoldDB" id="A0A822YIE7"/>
<accession>A0A822YIE7</accession>
<comment type="caution">
    <text evidence="5">The sequence shown here is derived from an EMBL/GenBank/DDBJ whole genome shotgun (WGS) entry which is preliminary data.</text>
</comment>
<dbReference type="Proteomes" id="UP000607653">
    <property type="component" value="Unassembled WGS sequence"/>
</dbReference>
<gene>
    <name evidence="5" type="ORF">HUJ06_030666</name>
</gene>
<dbReference type="InterPro" id="IPR036852">
    <property type="entry name" value="Peptidase_S8/S53_dom_sf"/>
</dbReference>
<evidence type="ECO:0000256" key="1">
    <source>
        <dbReference type="ARBA" id="ARBA00011073"/>
    </source>
</evidence>
<comment type="similarity">
    <text evidence="1 3">Belongs to the peptidase S8 family.</text>
</comment>
<organism evidence="5 6">
    <name type="scientific">Nelumbo nucifera</name>
    <name type="common">Sacred lotus</name>
    <dbReference type="NCBI Taxonomy" id="4432"/>
    <lineage>
        <taxon>Eukaryota</taxon>
        <taxon>Viridiplantae</taxon>
        <taxon>Streptophyta</taxon>
        <taxon>Embryophyta</taxon>
        <taxon>Tracheophyta</taxon>
        <taxon>Spermatophyta</taxon>
        <taxon>Magnoliopsida</taxon>
        <taxon>Proteales</taxon>
        <taxon>Nelumbonaceae</taxon>
        <taxon>Nelumbo</taxon>
    </lineage>
</organism>
<reference evidence="5 6" key="1">
    <citation type="journal article" date="2020" name="Mol. Biol. Evol.">
        <title>Distinct Expression and Methylation Patterns for Genes with Different Fates following a Single Whole-Genome Duplication in Flowering Plants.</title>
        <authorList>
            <person name="Shi T."/>
            <person name="Rahmani R.S."/>
            <person name="Gugger P.F."/>
            <person name="Wang M."/>
            <person name="Li H."/>
            <person name="Zhang Y."/>
            <person name="Li Z."/>
            <person name="Wang Q."/>
            <person name="Van de Peer Y."/>
            <person name="Marchal K."/>
            <person name="Chen J."/>
        </authorList>
    </citation>
    <scope>NUCLEOTIDE SEQUENCE [LARGE SCALE GENOMIC DNA]</scope>
    <source>
        <tissue evidence="5">Leaf</tissue>
    </source>
</reference>
<evidence type="ECO:0000313" key="5">
    <source>
        <dbReference type="EMBL" id="DAD29198.1"/>
    </source>
</evidence>
<evidence type="ECO:0000256" key="2">
    <source>
        <dbReference type="ARBA" id="ARBA00022729"/>
    </source>
</evidence>
<comment type="caution">
    <text evidence="3">Lacks conserved residue(s) required for the propagation of feature annotation.</text>
</comment>